<protein>
    <submittedName>
        <fullName evidence="4">DUF4974 domain-containing protein</fullName>
    </submittedName>
</protein>
<gene>
    <name evidence="4" type="ORF">HGP29_00185</name>
</gene>
<evidence type="ECO:0000313" key="5">
    <source>
        <dbReference type="Proteomes" id="UP000585050"/>
    </source>
</evidence>
<evidence type="ECO:0000256" key="1">
    <source>
        <dbReference type="SAM" id="Phobius"/>
    </source>
</evidence>
<dbReference type="PIRSF" id="PIRSF018266">
    <property type="entry name" value="FecR"/>
    <property type="match status" value="1"/>
</dbReference>
<sequence length="318" mass="36529">MSALKKYIENKDFCAWALGDDSLNDVWEKYLEENPEESNIIQDAKAFVQKTTVKEPYFSVQREKELWDSISSQINTTTTKEVKFTPQWWRYGAAMLVLGLIAVFYYRNFVPAYHTEVADKGVTKNITLPDGSTINMNAESTIAYNKDDFNEEGRYIELKGEAFFQVEKGNTFQVSTEQGAVTVLGTSFNIYSRDNKWEVACYTGKVSVEDRNGNTVTLTKGQKVDYINGIFVRGTQEGKQANWQKGLFKYTDSPLEEVFKEIQRQFNVRVIYKNKDIQFMRFTGTISNKSLETSLEVIAKTMGINYNIKKNKEVEISL</sequence>
<name>A0A7X8SGA9_9BACT</name>
<dbReference type="PANTHER" id="PTHR30273">
    <property type="entry name" value="PERIPLASMIC SIGNAL SENSOR AND SIGMA FACTOR ACTIVATOR FECR-RELATED"/>
    <property type="match status" value="1"/>
</dbReference>
<dbReference type="PANTHER" id="PTHR30273:SF2">
    <property type="entry name" value="PROTEIN FECR"/>
    <property type="match status" value="1"/>
</dbReference>
<reference evidence="4 5" key="1">
    <citation type="submission" date="2020-04" db="EMBL/GenBank/DDBJ databases">
        <title>Flammeovirga sp. SR4, a novel species isolated from seawater.</title>
        <authorList>
            <person name="Wang X."/>
        </authorList>
    </citation>
    <scope>NUCLEOTIDE SEQUENCE [LARGE SCALE GENOMIC DNA]</scope>
    <source>
        <strain evidence="4 5">SR4</strain>
    </source>
</reference>
<dbReference type="InterPro" id="IPR006860">
    <property type="entry name" value="FecR"/>
</dbReference>
<dbReference type="Pfam" id="PF16344">
    <property type="entry name" value="FecR_C"/>
    <property type="match status" value="1"/>
</dbReference>
<dbReference type="InterPro" id="IPR032508">
    <property type="entry name" value="FecR_C"/>
</dbReference>
<keyword evidence="1" id="KW-0812">Transmembrane</keyword>
<keyword evidence="1" id="KW-0472">Membrane</keyword>
<dbReference type="GO" id="GO:0016989">
    <property type="term" value="F:sigma factor antagonist activity"/>
    <property type="evidence" value="ECO:0007669"/>
    <property type="project" value="TreeGrafter"/>
</dbReference>
<dbReference type="Gene3D" id="2.60.120.1440">
    <property type="match status" value="1"/>
</dbReference>
<keyword evidence="1" id="KW-1133">Transmembrane helix</keyword>
<dbReference type="Gene3D" id="3.55.50.30">
    <property type="match status" value="1"/>
</dbReference>
<feature type="transmembrane region" description="Helical" evidence="1">
    <location>
        <begin position="88"/>
        <end position="106"/>
    </location>
</feature>
<proteinExistence type="predicted"/>
<dbReference type="Proteomes" id="UP000585050">
    <property type="component" value="Unassembled WGS sequence"/>
</dbReference>
<dbReference type="EMBL" id="JABAIL010000001">
    <property type="protein sequence ID" value="NLR89602.1"/>
    <property type="molecule type" value="Genomic_DNA"/>
</dbReference>
<comment type="caution">
    <text evidence="4">The sequence shown here is derived from an EMBL/GenBank/DDBJ whole genome shotgun (WGS) entry which is preliminary data.</text>
</comment>
<evidence type="ECO:0000259" key="3">
    <source>
        <dbReference type="Pfam" id="PF16344"/>
    </source>
</evidence>
<dbReference type="AlphaFoldDB" id="A0A7X8SGA9"/>
<dbReference type="RefSeq" id="WP_168880297.1">
    <property type="nucleotide sequence ID" value="NZ_JABAIL010000001.1"/>
</dbReference>
<organism evidence="4 5">
    <name type="scientific">Flammeovirga agarivorans</name>
    <dbReference type="NCBI Taxonomy" id="2726742"/>
    <lineage>
        <taxon>Bacteria</taxon>
        <taxon>Pseudomonadati</taxon>
        <taxon>Bacteroidota</taxon>
        <taxon>Cytophagia</taxon>
        <taxon>Cytophagales</taxon>
        <taxon>Flammeovirgaceae</taxon>
        <taxon>Flammeovirga</taxon>
    </lineage>
</organism>
<dbReference type="InterPro" id="IPR012373">
    <property type="entry name" value="Ferrdict_sens_TM"/>
</dbReference>
<feature type="domain" description="FecR protein" evidence="2">
    <location>
        <begin position="119"/>
        <end position="206"/>
    </location>
</feature>
<evidence type="ECO:0000259" key="2">
    <source>
        <dbReference type="Pfam" id="PF04773"/>
    </source>
</evidence>
<accession>A0A7X8SGA9</accession>
<keyword evidence="5" id="KW-1185">Reference proteome</keyword>
<dbReference type="Pfam" id="PF04773">
    <property type="entry name" value="FecR"/>
    <property type="match status" value="1"/>
</dbReference>
<feature type="domain" description="Protein FecR C-terminal" evidence="3">
    <location>
        <begin position="248"/>
        <end position="312"/>
    </location>
</feature>
<evidence type="ECO:0000313" key="4">
    <source>
        <dbReference type="EMBL" id="NLR89602.1"/>
    </source>
</evidence>